<evidence type="ECO:0000313" key="1">
    <source>
        <dbReference type="EMBL" id="PSF37141.1"/>
    </source>
</evidence>
<dbReference type="AlphaFoldDB" id="A0A2T1LXQ0"/>
<organism evidence="1 2">
    <name type="scientific">Aphanothece hegewaldii CCALA 016</name>
    <dbReference type="NCBI Taxonomy" id="2107694"/>
    <lineage>
        <taxon>Bacteria</taxon>
        <taxon>Bacillati</taxon>
        <taxon>Cyanobacteriota</taxon>
        <taxon>Cyanophyceae</taxon>
        <taxon>Oscillatoriophycideae</taxon>
        <taxon>Chroococcales</taxon>
        <taxon>Aphanothecaceae</taxon>
        <taxon>Aphanothece</taxon>
    </lineage>
</organism>
<dbReference type="OrthoDB" id="5769308at2"/>
<gene>
    <name evidence="1" type="ORF">C7H19_11945</name>
</gene>
<evidence type="ECO:0000313" key="2">
    <source>
        <dbReference type="Proteomes" id="UP000239001"/>
    </source>
</evidence>
<reference evidence="1 2" key="2">
    <citation type="submission" date="2018-03" db="EMBL/GenBank/DDBJ databases">
        <authorList>
            <person name="Keele B.F."/>
        </authorList>
    </citation>
    <scope>NUCLEOTIDE SEQUENCE [LARGE SCALE GENOMIC DNA]</scope>
    <source>
        <strain evidence="1 2">CCALA 016</strain>
    </source>
</reference>
<protein>
    <submittedName>
        <fullName evidence="1">Uncharacterized protein</fullName>
    </submittedName>
</protein>
<reference evidence="1 2" key="1">
    <citation type="submission" date="2018-03" db="EMBL/GenBank/DDBJ databases">
        <title>The ancient ancestry and fast evolution of plastids.</title>
        <authorList>
            <person name="Moore K.R."/>
            <person name="Magnabosco C."/>
            <person name="Momper L."/>
            <person name="Gold D.A."/>
            <person name="Bosak T."/>
            <person name="Fournier G.P."/>
        </authorList>
    </citation>
    <scope>NUCLEOTIDE SEQUENCE [LARGE SCALE GENOMIC DNA]</scope>
    <source>
        <strain evidence="1 2">CCALA 016</strain>
    </source>
</reference>
<dbReference type="InterPro" id="IPR002636">
    <property type="entry name" value="DUF29"/>
</dbReference>
<dbReference type="Pfam" id="PF01724">
    <property type="entry name" value="DUF29"/>
    <property type="match status" value="1"/>
</dbReference>
<dbReference type="EMBL" id="PXOH01000011">
    <property type="protein sequence ID" value="PSF37141.1"/>
    <property type="molecule type" value="Genomic_DNA"/>
</dbReference>
<comment type="caution">
    <text evidence="1">The sequence shown here is derived from an EMBL/GenBank/DDBJ whole genome shotgun (WGS) entry which is preliminary data.</text>
</comment>
<sequence>MLLKCSASIRNRIESRKPVRLRMGASLKLVYWESERERCERGWKAEITTFRNHIQKLLKDSPSLKPYLQEIFAECYSDASESMSILIGVEIPQDQIVTLEQVLDKTYCP</sequence>
<dbReference type="Proteomes" id="UP000239001">
    <property type="component" value="Unassembled WGS sequence"/>
</dbReference>
<dbReference type="Gene3D" id="1.20.1220.20">
    <property type="entry name" value="Uncharcterised protein PF01724"/>
    <property type="match status" value="1"/>
</dbReference>
<name>A0A2T1LXQ0_9CHRO</name>
<dbReference type="PANTHER" id="PTHR34235:SF3">
    <property type="entry name" value="SLR1203 PROTEIN"/>
    <property type="match status" value="1"/>
</dbReference>
<proteinExistence type="predicted"/>
<dbReference type="PANTHER" id="PTHR34235">
    <property type="entry name" value="SLR1203 PROTEIN-RELATED"/>
    <property type="match status" value="1"/>
</dbReference>
<accession>A0A2T1LXQ0</accession>
<keyword evidence="2" id="KW-1185">Reference proteome</keyword>